<name>A0A523QIR1_UNCAE</name>
<dbReference type="InterPro" id="IPR055396">
    <property type="entry name" value="DUF7088"/>
</dbReference>
<proteinExistence type="predicted"/>
<gene>
    <name evidence="4" type="ORF">E3J95_04325</name>
</gene>
<accession>A0A523QIR1</accession>
<protein>
    <submittedName>
        <fullName evidence="4">Uncharacterized protein</fullName>
    </submittedName>
</protein>
<evidence type="ECO:0000313" key="5">
    <source>
        <dbReference type="Proteomes" id="UP000320781"/>
    </source>
</evidence>
<feature type="transmembrane region" description="Helical" evidence="1">
    <location>
        <begin position="12"/>
        <end position="36"/>
    </location>
</feature>
<dbReference type="Pfam" id="PF09822">
    <property type="entry name" value="ABC_transp_aux"/>
    <property type="match status" value="1"/>
</dbReference>
<comment type="caution">
    <text evidence="4">The sequence shown here is derived from an EMBL/GenBank/DDBJ whole genome shotgun (WGS) entry which is preliminary data.</text>
</comment>
<keyword evidence="1" id="KW-0472">Membrane</keyword>
<dbReference type="SUPFAM" id="SSF52317">
    <property type="entry name" value="Class I glutamine amidotransferase-like"/>
    <property type="match status" value="1"/>
</dbReference>
<dbReference type="Proteomes" id="UP000320781">
    <property type="component" value="Unassembled WGS sequence"/>
</dbReference>
<evidence type="ECO:0000256" key="1">
    <source>
        <dbReference type="SAM" id="Phobius"/>
    </source>
</evidence>
<evidence type="ECO:0000313" key="4">
    <source>
        <dbReference type="EMBL" id="TES85473.1"/>
    </source>
</evidence>
<dbReference type="EMBL" id="SOKU01000210">
    <property type="protein sequence ID" value="TES85473.1"/>
    <property type="molecule type" value="Genomic_DNA"/>
</dbReference>
<dbReference type="InterPro" id="IPR019196">
    <property type="entry name" value="ABC_transp_unknown"/>
</dbReference>
<feature type="transmembrane region" description="Helical" evidence="1">
    <location>
        <begin position="427"/>
        <end position="448"/>
    </location>
</feature>
<sequence>MKITGIFFKGRFKYGVNTVLLILMVLAIIVLVEILLTRHHLRFDLTETKRYSLAEKTRKILKNLDKEVKTIAFYGVGEFGRAQIEELLEEYTYHSQKFSYEFVDPARNPGKTKEYEVKSHGTIIMESGSRRERTFRRDEESITNTLFKVIREEKKIVYFLKGHGEGDISRDYSEAKKAIEEENYQAKELVLLREKDVPSDASVLVINGPKKDLFESELESISRFIQQGGKILFMIDPFAAPALTSFLRQYGIELREDMIIDKLSRVFGGDYLMPIVSSYESHPITEDLSLASFFPLARSIEIAEKPGEGIEVQTLAKTGQGSWGEVNKESLKEGKVGFTEDEDAIGPLTVAAVASVATGDKKSKARIVVYGDSDFARDTHLNLSGNKNLFLNTIGWLAEEESLISIRPREAHFTPIILTKSQARLSFWLPVVLLPAIVLGIGAGILSYRRWRG</sequence>
<keyword evidence="1" id="KW-1133">Transmembrane helix</keyword>
<feature type="domain" description="DUF7088" evidence="3">
    <location>
        <begin position="47"/>
        <end position="116"/>
    </location>
</feature>
<dbReference type="InterPro" id="IPR029062">
    <property type="entry name" value="Class_I_gatase-like"/>
</dbReference>
<feature type="domain" description="ABC-type uncharacterised transport system" evidence="2">
    <location>
        <begin position="154"/>
        <end position="392"/>
    </location>
</feature>
<keyword evidence="1" id="KW-0812">Transmembrane</keyword>
<dbReference type="Pfam" id="PF23357">
    <property type="entry name" value="DUF7088"/>
    <property type="match status" value="1"/>
</dbReference>
<organism evidence="4 5">
    <name type="scientific">Aerophobetes bacterium</name>
    <dbReference type="NCBI Taxonomy" id="2030807"/>
    <lineage>
        <taxon>Bacteria</taxon>
        <taxon>Candidatus Aerophobota</taxon>
    </lineage>
</organism>
<evidence type="ECO:0000259" key="2">
    <source>
        <dbReference type="Pfam" id="PF09822"/>
    </source>
</evidence>
<evidence type="ECO:0000259" key="3">
    <source>
        <dbReference type="Pfam" id="PF23357"/>
    </source>
</evidence>
<dbReference type="AlphaFoldDB" id="A0A523QIR1"/>
<reference evidence="4 5" key="1">
    <citation type="submission" date="2019-03" db="EMBL/GenBank/DDBJ databases">
        <title>Metabolic potential of uncultured bacteria and archaea associated with petroleum seepage in deep-sea sediments.</title>
        <authorList>
            <person name="Dong X."/>
            <person name="Hubert C."/>
        </authorList>
    </citation>
    <scope>NUCLEOTIDE SEQUENCE [LARGE SCALE GENOMIC DNA]</scope>
    <source>
        <strain evidence="4">E44_bin92</strain>
    </source>
</reference>